<reference evidence="2" key="1">
    <citation type="submission" date="2024-06" db="EMBL/GenBank/DDBJ databases">
        <title>Draft Genome Sequence of Deinococcus sonorensis Type Strain KR-87, a Biofilm Producing Representative of the Genus Deinococcus.</title>
        <authorList>
            <person name="Boren L.S."/>
            <person name="Grosso R.A."/>
            <person name="Hugenberg-Cox A.N."/>
            <person name="Hill J.T.E."/>
            <person name="Albert C.M."/>
            <person name="Tuohy J.M."/>
        </authorList>
    </citation>
    <scope>NUCLEOTIDE SEQUENCE</scope>
    <source>
        <strain evidence="2">KR-87</strain>
    </source>
</reference>
<evidence type="ECO:0008006" key="3">
    <source>
        <dbReference type="Google" id="ProtNLM"/>
    </source>
</evidence>
<proteinExistence type="predicted"/>
<dbReference type="EMBL" id="CP158299">
    <property type="protein sequence ID" value="XBV85614.1"/>
    <property type="molecule type" value="Genomic_DNA"/>
</dbReference>
<keyword evidence="1" id="KW-0812">Transmembrane</keyword>
<organism evidence="2">
    <name type="scientific">Deinococcus sonorensis KR-87</name>
    <dbReference type="NCBI Taxonomy" id="694439"/>
    <lineage>
        <taxon>Bacteria</taxon>
        <taxon>Thermotogati</taxon>
        <taxon>Deinococcota</taxon>
        <taxon>Deinococci</taxon>
        <taxon>Deinococcales</taxon>
        <taxon>Deinococcaceae</taxon>
        <taxon>Deinococcus</taxon>
    </lineage>
</organism>
<dbReference type="KEGG" id="dsc:ABOD76_19665"/>
<sequence length="57" mass="6095">MALWVFAVLILLSASFVLFMAQGPLRSTPNVGVLRVLAALQYLAVVILVAARLLGRA</sequence>
<keyword evidence="1" id="KW-1133">Transmembrane helix</keyword>
<gene>
    <name evidence="2" type="ORF">ABOD76_19665</name>
</gene>
<feature type="transmembrane region" description="Helical" evidence="1">
    <location>
        <begin position="36"/>
        <end position="55"/>
    </location>
</feature>
<keyword evidence="1" id="KW-0472">Membrane</keyword>
<evidence type="ECO:0000313" key="2">
    <source>
        <dbReference type="EMBL" id="XBV85614.1"/>
    </source>
</evidence>
<evidence type="ECO:0000256" key="1">
    <source>
        <dbReference type="SAM" id="Phobius"/>
    </source>
</evidence>
<protein>
    <recommendedName>
        <fullName evidence="3">HIG1 domain-containing protein</fullName>
    </recommendedName>
</protein>
<accession>A0AAU7UAV8</accession>
<dbReference type="RefSeq" id="WP_350243654.1">
    <property type="nucleotide sequence ID" value="NZ_CP158299.1"/>
</dbReference>
<dbReference type="AlphaFoldDB" id="A0AAU7UAV8"/>
<name>A0AAU7UAV8_9DEIO</name>